<dbReference type="OrthoDB" id="8117451at2759"/>
<evidence type="ECO:0000256" key="9">
    <source>
        <dbReference type="SAM" id="SignalP"/>
    </source>
</evidence>
<sequence length="163" mass="17325">MKYILLIGFFLVAVSATPLEIAEDEEGQQYYMVPLSRVRRSETRGVVNERGVGVSHQGNIFNSGGHRLDGSAYANKNFGSHGLRPDAAGGRLDYSHGSKTSAFAGADHVRGYGTDVGAGVRHNIYSSKNFNVDAGANYGRHFGGPGGTGRPQMGGFIRGSGKF</sequence>
<reference evidence="11" key="1">
    <citation type="submission" date="2022-03" db="EMBL/GenBank/DDBJ databases">
        <authorList>
            <person name="Sayadi A."/>
        </authorList>
    </citation>
    <scope>NUCLEOTIDE SEQUENCE</scope>
</reference>
<dbReference type="Proteomes" id="UP001152888">
    <property type="component" value="Unassembled WGS sequence"/>
</dbReference>
<comment type="subcellular location">
    <subcellularLocation>
        <location evidence="1">Secreted</location>
    </subcellularLocation>
</comment>
<keyword evidence="6" id="KW-0391">Immunity</keyword>
<dbReference type="Pfam" id="PF03769">
    <property type="entry name" value="Attacin_C"/>
    <property type="match status" value="1"/>
</dbReference>
<comment type="similarity">
    <text evidence="2">Belongs to the attacin/sarcotoxin-2 family.</text>
</comment>
<evidence type="ECO:0000313" key="12">
    <source>
        <dbReference type="Proteomes" id="UP001152888"/>
    </source>
</evidence>
<dbReference type="InterPro" id="IPR005521">
    <property type="entry name" value="Attacin_C"/>
</dbReference>
<dbReference type="GO" id="GO:0042742">
    <property type="term" value="P:defense response to bacterium"/>
    <property type="evidence" value="ECO:0007669"/>
    <property type="project" value="UniProtKB-KW"/>
</dbReference>
<evidence type="ECO:0000256" key="1">
    <source>
        <dbReference type="ARBA" id="ARBA00004613"/>
    </source>
</evidence>
<evidence type="ECO:0000256" key="8">
    <source>
        <dbReference type="SAM" id="MobiDB-lite"/>
    </source>
</evidence>
<keyword evidence="5" id="KW-0399">Innate immunity</keyword>
<dbReference type="EMBL" id="CAKOFQ010007086">
    <property type="protein sequence ID" value="CAH1990396.1"/>
    <property type="molecule type" value="Genomic_DNA"/>
</dbReference>
<evidence type="ECO:0000259" key="10">
    <source>
        <dbReference type="Pfam" id="PF03769"/>
    </source>
</evidence>
<keyword evidence="4" id="KW-0929">Antimicrobial</keyword>
<keyword evidence="9" id="KW-0732">Signal</keyword>
<evidence type="ECO:0000256" key="7">
    <source>
        <dbReference type="ARBA" id="ARBA00023022"/>
    </source>
</evidence>
<keyword evidence="7" id="KW-0044">Antibiotic</keyword>
<feature type="chain" id="PRO_5040155238" description="Attacin C-terminal domain-containing protein" evidence="9">
    <location>
        <begin position="17"/>
        <end position="163"/>
    </location>
</feature>
<proteinExistence type="inferred from homology"/>
<evidence type="ECO:0000256" key="5">
    <source>
        <dbReference type="ARBA" id="ARBA00022588"/>
    </source>
</evidence>
<comment type="caution">
    <text evidence="11">The sequence shown here is derived from an EMBL/GenBank/DDBJ whole genome shotgun (WGS) entry which is preliminary data.</text>
</comment>
<name>A0A9P0L9E9_ACAOB</name>
<keyword evidence="3" id="KW-0964">Secreted</keyword>
<organism evidence="11 12">
    <name type="scientific">Acanthoscelides obtectus</name>
    <name type="common">Bean weevil</name>
    <name type="synonym">Bruchus obtectus</name>
    <dbReference type="NCBI Taxonomy" id="200917"/>
    <lineage>
        <taxon>Eukaryota</taxon>
        <taxon>Metazoa</taxon>
        <taxon>Ecdysozoa</taxon>
        <taxon>Arthropoda</taxon>
        <taxon>Hexapoda</taxon>
        <taxon>Insecta</taxon>
        <taxon>Pterygota</taxon>
        <taxon>Neoptera</taxon>
        <taxon>Endopterygota</taxon>
        <taxon>Coleoptera</taxon>
        <taxon>Polyphaga</taxon>
        <taxon>Cucujiformia</taxon>
        <taxon>Chrysomeloidea</taxon>
        <taxon>Chrysomelidae</taxon>
        <taxon>Bruchinae</taxon>
        <taxon>Bruchini</taxon>
        <taxon>Acanthoscelides</taxon>
    </lineage>
</organism>
<feature type="signal peptide" evidence="9">
    <location>
        <begin position="1"/>
        <end position="16"/>
    </location>
</feature>
<evidence type="ECO:0000256" key="3">
    <source>
        <dbReference type="ARBA" id="ARBA00022525"/>
    </source>
</evidence>
<feature type="region of interest" description="Disordered" evidence="8">
    <location>
        <begin position="143"/>
        <end position="163"/>
    </location>
</feature>
<protein>
    <recommendedName>
        <fullName evidence="10">Attacin C-terminal domain-containing protein</fullName>
    </recommendedName>
</protein>
<evidence type="ECO:0000256" key="6">
    <source>
        <dbReference type="ARBA" id="ARBA00022859"/>
    </source>
</evidence>
<dbReference type="GO" id="GO:0005576">
    <property type="term" value="C:extracellular region"/>
    <property type="evidence" value="ECO:0007669"/>
    <property type="project" value="UniProtKB-SubCell"/>
</dbReference>
<keyword evidence="12" id="KW-1185">Reference proteome</keyword>
<evidence type="ECO:0000313" key="11">
    <source>
        <dbReference type="EMBL" id="CAH1990396.1"/>
    </source>
</evidence>
<feature type="domain" description="Attacin C-terminal" evidence="10">
    <location>
        <begin position="52"/>
        <end position="163"/>
    </location>
</feature>
<gene>
    <name evidence="11" type="ORF">ACAOBT_LOCUS19633</name>
</gene>
<dbReference type="GO" id="GO:0045087">
    <property type="term" value="P:innate immune response"/>
    <property type="evidence" value="ECO:0007669"/>
    <property type="project" value="UniProtKB-KW"/>
</dbReference>
<evidence type="ECO:0000256" key="4">
    <source>
        <dbReference type="ARBA" id="ARBA00022529"/>
    </source>
</evidence>
<accession>A0A9P0L9E9</accession>
<evidence type="ECO:0000256" key="2">
    <source>
        <dbReference type="ARBA" id="ARBA00007550"/>
    </source>
</evidence>
<dbReference type="AlphaFoldDB" id="A0A9P0L9E9"/>